<dbReference type="InterPro" id="IPR029058">
    <property type="entry name" value="AB_hydrolase_fold"/>
</dbReference>
<dbReference type="PANTHER" id="PTHR42916">
    <property type="entry name" value="2-SUCCINYL-5-ENOLPYRUVYL-6-HYDROXY-3-CYCLOHEXENE-1-CARBOXYLATE SYNTHASE"/>
    <property type="match status" value="1"/>
</dbReference>
<sequence>MLSSCCSQTSFSSQQPVLVFLHGLLGSGSDWQPVLEHIDLPWITVDLPGHGLSKSVSCSGFEDCCKMVAQVVMAQLGAETPCYIVGYSLGARIAMVAAASGAFSELNVKGWLIEGGNFGLIDEEAKQARWVNDTNWAARFEQEPLEQVLSDWYQQLVFSSLNHEQRQIMITKRSDNLGNKVAEMLRATSLAKQPYLLSTLKTLTLPMHYLCGERDAKFRQLAQQSGLQYSQIAQAGHNVHQEQPLAYAAELQQFIRQHCGS</sequence>
<dbReference type="Gene3D" id="3.40.50.1820">
    <property type="entry name" value="alpha/beta hydrolase"/>
    <property type="match status" value="1"/>
</dbReference>
<dbReference type="SUPFAM" id="SSF53474">
    <property type="entry name" value="alpha/beta-Hydrolases"/>
    <property type="match status" value="1"/>
</dbReference>
<proteinExistence type="inferred from homology"/>
<keyword evidence="2 3" id="KW-0456">Lyase</keyword>
<evidence type="ECO:0000313" key="6">
    <source>
        <dbReference type="Proteomes" id="UP000462621"/>
    </source>
</evidence>
<organism evidence="5 6">
    <name type="scientific">Vibrio eleionomae</name>
    <dbReference type="NCBI Taxonomy" id="2653505"/>
    <lineage>
        <taxon>Bacteria</taxon>
        <taxon>Pseudomonadati</taxon>
        <taxon>Pseudomonadota</taxon>
        <taxon>Gammaproteobacteria</taxon>
        <taxon>Vibrionales</taxon>
        <taxon>Vibrionaceae</taxon>
        <taxon>Vibrio</taxon>
    </lineage>
</organism>
<evidence type="ECO:0000256" key="2">
    <source>
        <dbReference type="ARBA" id="ARBA00023239"/>
    </source>
</evidence>
<comment type="similarity">
    <text evidence="3">Belongs to the AB hydrolase superfamily. MenH family.</text>
</comment>
<dbReference type="InterPro" id="IPR022485">
    <property type="entry name" value="SHCHC_synthase_MenH"/>
</dbReference>
<dbReference type="Pfam" id="PF12697">
    <property type="entry name" value="Abhydrolase_6"/>
    <property type="match status" value="1"/>
</dbReference>
<protein>
    <recommendedName>
        <fullName evidence="3">Putative 2-succinyl-6-hydroxy-2,4-cyclohexadiene-1-carboxylate synthase</fullName>
        <shortName evidence="3">SHCHC synthase</shortName>
        <ecNumber evidence="3">4.2.99.20</ecNumber>
    </recommendedName>
</protein>
<dbReference type="EC" id="4.2.99.20" evidence="3"/>
<keyword evidence="1 3" id="KW-0474">Menaquinone biosynthesis</keyword>
<dbReference type="RefSeq" id="WP_161153514.1">
    <property type="nucleotide sequence ID" value="NZ_WEKT01000003.1"/>
</dbReference>
<dbReference type="UniPathway" id="UPA00079"/>
<dbReference type="InterPro" id="IPR000073">
    <property type="entry name" value="AB_hydrolase_1"/>
</dbReference>
<dbReference type="UniPathway" id="UPA01057">
    <property type="reaction ID" value="UER00900"/>
</dbReference>
<gene>
    <name evidence="3 5" type="primary">menH</name>
    <name evidence="5" type="ORF">F9817_03195</name>
</gene>
<evidence type="ECO:0000256" key="3">
    <source>
        <dbReference type="HAMAP-Rule" id="MF_01660"/>
    </source>
</evidence>
<evidence type="ECO:0000259" key="4">
    <source>
        <dbReference type="Pfam" id="PF12697"/>
    </source>
</evidence>
<dbReference type="GO" id="GO:0009234">
    <property type="term" value="P:menaquinone biosynthetic process"/>
    <property type="evidence" value="ECO:0007669"/>
    <property type="project" value="UniProtKB-UniRule"/>
</dbReference>
<dbReference type="HAMAP" id="MF_01660">
    <property type="entry name" value="MenH"/>
    <property type="match status" value="1"/>
</dbReference>
<comment type="catalytic activity">
    <reaction evidence="3">
        <text>5-enolpyruvoyl-6-hydroxy-2-succinyl-cyclohex-3-ene-1-carboxylate = (1R,6R)-6-hydroxy-2-succinyl-cyclohexa-2,4-diene-1-carboxylate + pyruvate</text>
        <dbReference type="Rhea" id="RHEA:25597"/>
        <dbReference type="ChEBI" id="CHEBI:15361"/>
        <dbReference type="ChEBI" id="CHEBI:58689"/>
        <dbReference type="ChEBI" id="CHEBI:58818"/>
        <dbReference type="EC" id="4.2.99.20"/>
    </reaction>
</comment>
<feature type="domain" description="AB hydrolase-1" evidence="4">
    <location>
        <begin position="18"/>
        <end position="249"/>
    </location>
</feature>
<evidence type="ECO:0000313" key="5">
    <source>
        <dbReference type="EMBL" id="MZI92211.1"/>
    </source>
</evidence>
<comment type="subunit">
    <text evidence="3">Monomer.</text>
</comment>
<accession>A0A7X4RSX2</accession>
<comment type="function">
    <text evidence="3">Catalyzes a proton abstraction reaction that results in 2,5-elimination of pyruvate from 2-succinyl-5-enolpyruvyl-6-hydroxy-3-cyclohexene-1-carboxylate (SEPHCHC) and the formation of 2-succinyl-6-hydroxy-2,4-cyclohexadiene-1-carboxylate (SHCHC).</text>
</comment>
<keyword evidence="6" id="KW-1185">Reference proteome</keyword>
<dbReference type="GO" id="GO:0070205">
    <property type="term" value="F:2-succinyl-6-hydroxy-2,4-cyclohexadiene-1-carboxylate synthase activity"/>
    <property type="evidence" value="ECO:0007669"/>
    <property type="project" value="UniProtKB-UniRule"/>
</dbReference>
<name>A0A7X4RSX2_9VIBR</name>
<comment type="pathway">
    <text evidence="3">Quinol/quinone metabolism; 1,4-dihydroxy-2-naphthoate biosynthesis; 1,4-dihydroxy-2-naphthoate from chorismate: step 3/7.</text>
</comment>
<dbReference type="NCBIfam" id="TIGR03695">
    <property type="entry name" value="menH_SHCHC"/>
    <property type="match status" value="1"/>
</dbReference>
<evidence type="ECO:0000256" key="1">
    <source>
        <dbReference type="ARBA" id="ARBA00022428"/>
    </source>
</evidence>
<dbReference type="PANTHER" id="PTHR42916:SF1">
    <property type="entry name" value="PROTEIN PHYLLO, CHLOROPLASTIC"/>
    <property type="match status" value="1"/>
</dbReference>
<dbReference type="EMBL" id="WEKT01000003">
    <property type="protein sequence ID" value="MZI92211.1"/>
    <property type="molecule type" value="Genomic_DNA"/>
</dbReference>
<dbReference type="Proteomes" id="UP000462621">
    <property type="component" value="Unassembled WGS sequence"/>
</dbReference>
<dbReference type="AlphaFoldDB" id="A0A7X4RSX2"/>
<dbReference type="NCBIfam" id="NF008340">
    <property type="entry name" value="PRK11126.1"/>
    <property type="match status" value="1"/>
</dbReference>
<comment type="pathway">
    <text evidence="3">Quinol/quinone metabolism; menaquinone biosynthesis.</text>
</comment>
<comment type="caution">
    <text evidence="5">The sequence shown here is derived from an EMBL/GenBank/DDBJ whole genome shotgun (WGS) entry which is preliminary data.</text>
</comment>
<reference evidence="5 6" key="1">
    <citation type="submission" date="2019-10" db="EMBL/GenBank/DDBJ databases">
        <title>Vibrio sp. nov. isolated from a shrimp pond.</title>
        <authorList>
            <person name="Gomez-Gil B."/>
            <person name="Enciso-Ibarra J."/>
            <person name="Enciso-Ibarra K."/>
            <person name="Bolan-Mejia C."/>
        </authorList>
    </citation>
    <scope>NUCLEOTIDE SEQUENCE [LARGE SCALE GENOMIC DNA]</scope>
    <source>
        <strain evidence="5 6">CAIM 722</strain>
    </source>
</reference>